<evidence type="ECO:0000256" key="1">
    <source>
        <dbReference type="ARBA" id="ARBA00004651"/>
    </source>
</evidence>
<organism evidence="7 8">
    <name type="scientific">Mycolicibacterium frederiksbergense</name>
    <dbReference type="NCBI Taxonomy" id="117567"/>
    <lineage>
        <taxon>Bacteria</taxon>
        <taxon>Bacillati</taxon>
        <taxon>Actinomycetota</taxon>
        <taxon>Actinomycetes</taxon>
        <taxon>Mycobacteriales</taxon>
        <taxon>Mycobacteriaceae</taxon>
        <taxon>Mycolicibacterium</taxon>
    </lineage>
</organism>
<evidence type="ECO:0000313" key="7">
    <source>
        <dbReference type="EMBL" id="MDH6196854.1"/>
    </source>
</evidence>
<dbReference type="Gene3D" id="1.20.1250.20">
    <property type="entry name" value="MFS general substrate transporter like domains"/>
    <property type="match status" value="2"/>
</dbReference>
<keyword evidence="2 5" id="KW-0812">Transmembrane</keyword>
<dbReference type="PANTHER" id="PTHR11662:SF399">
    <property type="entry name" value="FI19708P1-RELATED"/>
    <property type="match status" value="1"/>
</dbReference>
<feature type="transmembrane region" description="Helical" evidence="5">
    <location>
        <begin position="403"/>
        <end position="424"/>
    </location>
</feature>
<evidence type="ECO:0000256" key="4">
    <source>
        <dbReference type="ARBA" id="ARBA00023136"/>
    </source>
</evidence>
<feature type="transmembrane region" description="Helical" evidence="5">
    <location>
        <begin position="339"/>
        <end position="362"/>
    </location>
</feature>
<dbReference type="CDD" id="cd17319">
    <property type="entry name" value="MFS_ExuT_GudP_like"/>
    <property type="match status" value="1"/>
</dbReference>
<feature type="transmembrane region" description="Helical" evidence="5">
    <location>
        <begin position="242"/>
        <end position="262"/>
    </location>
</feature>
<reference evidence="7 8" key="1">
    <citation type="submission" date="2023-04" db="EMBL/GenBank/DDBJ databases">
        <title>Forest soil microbial communities from Buena Vista Peninsula, Colon Province, Panama.</title>
        <authorList>
            <person name="Bouskill N."/>
        </authorList>
    </citation>
    <scope>NUCLEOTIDE SEQUENCE [LARGE SCALE GENOMIC DNA]</scope>
    <source>
        <strain evidence="7 8">AC80</strain>
    </source>
</reference>
<keyword evidence="4 5" id="KW-0472">Membrane</keyword>
<dbReference type="InterPro" id="IPR036259">
    <property type="entry name" value="MFS_trans_sf"/>
</dbReference>
<dbReference type="InterPro" id="IPR050382">
    <property type="entry name" value="MFS_Na/Anion_cotransporter"/>
</dbReference>
<proteinExistence type="predicted"/>
<comment type="subcellular location">
    <subcellularLocation>
        <location evidence="1">Cell membrane</location>
        <topology evidence="1">Multi-pass membrane protein</topology>
    </subcellularLocation>
</comment>
<feature type="transmembrane region" description="Helical" evidence="5">
    <location>
        <begin position="282"/>
        <end position="303"/>
    </location>
</feature>
<comment type="caution">
    <text evidence="7">The sequence shown here is derived from an EMBL/GenBank/DDBJ whole genome shotgun (WGS) entry which is preliminary data.</text>
</comment>
<dbReference type="EMBL" id="JARXVE010000005">
    <property type="protein sequence ID" value="MDH6196854.1"/>
    <property type="molecule type" value="Genomic_DNA"/>
</dbReference>
<evidence type="ECO:0000259" key="6">
    <source>
        <dbReference type="PROSITE" id="PS50850"/>
    </source>
</evidence>
<feature type="transmembrane region" description="Helical" evidence="5">
    <location>
        <begin position="374"/>
        <end position="397"/>
    </location>
</feature>
<name>A0ABT6L1M9_9MYCO</name>
<accession>A0ABT6L1M9</accession>
<evidence type="ECO:0000256" key="2">
    <source>
        <dbReference type="ARBA" id="ARBA00022692"/>
    </source>
</evidence>
<dbReference type="Proteomes" id="UP001160130">
    <property type="component" value="Unassembled WGS sequence"/>
</dbReference>
<sequence length="435" mass="46656">MTSLVTQGASTKVSSRRYIVGIGLLLLVTIGYMDRVNWAVAGSHLIAEFDLTKGEFGLLTSVFSWAYLAMLIPVGLIADRWGARLLLPISVIIWSVGVGLTGAAVGLGMLVAARLLLGAGESPMYPVGNSVISEWAPRQERARFTGLLNSGALFGPAIGAVVAAYLIVAFGWRASFLILGVVGIVFSIVWMLIYNTPEKARWLDSTEREYIIRERVDPESAKQMYSAAPLTIPQLLRKRTMWSLLISHGCAAYTNYLFLSFMPLYLQEERGFNGFGSGGVTGIVYLIAALGSLGVAYISDRIVPADELHSGGRRNLVVVTMLLGLPLFVLPFIGNIVVIIIVIAWVLIMITSAMTLNFALAGDLIQGNSARGRVFALVSVGGNVFGLIAPIATGYLVDFTGSYAIPFVLAGLLLGVGGVLTWMFSRNSLAERVAA</sequence>
<feature type="transmembrane region" description="Helical" evidence="5">
    <location>
        <begin position="18"/>
        <end position="35"/>
    </location>
</feature>
<feature type="transmembrane region" description="Helical" evidence="5">
    <location>
        <begin position="89"/>
        <end position="117"/>
    </location>
</feature>
<evidence type="ECO:0000313" key="8">
    <source>
        <dbReference type="Proteomes" id="UP001160130"/>
    </source>
</evidence>
<feature type="domain" description="Major facilitator superfamily (MFS) profile" evidence="6">
    <location>
        <begin position="20"/>
        <end position="429"/>
    </location>
</feature>
<feature type="transmembrane region" description="Helical" evidence="5">
    <location>
        <begin position="56"/>
        <end position="77"/>
    </location>
</feature>
<dbReference type="Pfam" id="PF07690">
    <property type="entry name" value="MFS_1"/>
    <property type="match status" value="1"/>
</dbReference>
<gene>
    <name evidence="7" type="ORF">M2272_003507</name>
</gene>
<dbReference type="InterPro" id="IPR020846">
    <property type="entry name" value="MFS_dom"/>
</dbReference>
<dbReference type="SUPFAM" id="SSF103473">
    <property type="entry name" value="MFS general substrate transporter"/>
    <property type="match status" value="1"/>
</dbReference>
<evidence type="ECO:0000256" key="3">
    <source>
        <dbReference type="ARBA" id="ARBA00022989"/>
    </source>
</evidence>
<evidence type="ECO:0000256" key="5">
    <source>
        <dbReference type="SAM" id="Phobius"/>
    </source>
</evidence>
<keyword evidence="3 5" id="KW-1133">Transmembrane helix</keyword>
<protein>
    <submittedName>
        <fullName evidence="7">MFS family permease</fullName>
    </submittedName>
</protein>
<feature type="transmembrane region" description="Helical" evidence="5">
    <location>
        <begin position="174"/>
        <end position="193"/>
    </location>
</feature>
<feature type="transmembrane region" description="Helical" evidence="5">
    <location>
        <begin position="147"/>
        <end position="168"/>
    </location>
</feature>
<feature type="transmembrane region" description="Helical" evidence="5">
    <location>
        <begin position="315"/>
        <end position="333"/>
    </location>
</feature>
<dbReference type="PANTHER" id="PTHR11662">
    <property type="entry name" value="SOLUTE CARRIER FAMILY 17"/>
    <property type="match status" value="1"/>
</dbReference>
<dbReference type="PROSITE" id="PS50850">
    <property type="entry name" value="MFS"/>
    <property type="match status" value="1"/>
</dbReference>
<dbReference type="InterPro" id="IPR011701">
    <property type="entry name" value="MFS"/>
</dbReference>
<keyword evidence="8" id="KW-1185">Reference proteome</keyword>